<dbReference type="AlphaFoldDB" id="A0A6G8MVB0"/>
<keyword evidence="6" id="KW-0539">Nucleus</keyword>
<evidence type="ECO:0000313" key="10">
    <source>
        <dbReference type="EMBL" id="QIN53294.1"/>
    </source>
</evidence>
<feature type="domain" description="Myb-like" evidence="8">
    <location>
        <begin position="86"/>
        <end position="136"/>
    </location>
</feature>
<dbReference type="FunFam" id="1.10.10.60:FF:000001">
    <property type="entry name" value="MYB-related transcription factor"/>
    <property type="match status" value="1"/>
</dbReference>
<feature type="region of interest" description="Disordered" evidence="7">
    <location>
        <begin position="1"/>
        <end position="23"/>
    </location>
</feature>
<dbReference type="InterPro" id="IPR017930">
    <property type="entry name" value="Myb_dom"/>
</dbReference>
<organism evidence="10">
    <name type="scientific">Selaginella moellendorffii</name>
    <name type="common">Spikemoss</name>
    <dbReference type="NCBI Taxonomy" id="88036"/>
    <lineage>
        <taxon>Eukaryota</taxon>
        <taxon>Viridiplantae</taxon>
        <taxon>Streptophyta</taxon>
        <taxon>Embryophyta</taxon>
        <taxon>Tracheophyta</taxon>
        <taxon>Lycopodiopsida</taxon>
        <taxon>Selaginellales</taxon>
        <taxon>Selaginellaceae</taxon>
        <taxon>Selaginella</taxon>
    </lineage>
</organism>
<dbReference type="PROSITE" id="PS50090">
    <property type="entry name" value="MYB_LIKE"/>
    <property type="match status" value="2"/>
</dbReference>
<dbReference type="InterPro" id="IPR009057">
    <property type="entry name" value="Homeodomain-like_sf"/>
</dbReference>
<evidence type="ECO:0000259" key="9">
    <source>
        <dbReference type="PROSITE" id="PS51294"/>
    </source>
</evidence>
<keyword evidence="4" id="KW-0238">DNA-binding</keyword>
<keyword evidence="5" id="KW-0804">Transcription</keyword>
<protein>
    <submittedName>
        <fullName evidence="10">R2R3-MYB transcription factor</fullName>
    </submittedName>
</protein>
<evidence type="ECO:0000256" key="5">
    <source>
        <dbReference type="ARBA" id="ARBA00023163"/>
    </source>
</evidence>
<sequence>MAPRAPAGSSPSLSCSSSSSSPSASCTCCNESQLRRGPWTSEEDALLLRHMKLYGDRGNWRKVPKAAGCLLRCGKSCRLRWLNYLRPDLKRGSFSEDEDALIIKLHSLLGNRWSIIAGRIPGRSDNEIKNYWNFHLGKKLLKLGINPKTHKPLANSPMAEPTSKSRSSKFCHSHSFSSISSALTDDGSANEFKSPISKSSSPDCSRPIDSKNKHDLKHDPTSSSTTVPGKDHPRETHITDHQDYLGSVTSIDTSEESSIEISDDQMVPGQHHDHFFANAAHELELQSQMIMFGMDQVSSLWLPPSVDYSEPGSHAPQGDNGIIFGSESFYVR</sequence>
<dbReference type="PANTHER" id="PTHR47994">
    <property type="entry name" value="F14D16.11-RELATED"/>
    <property type="match status" value="1"/>
</dbReference>
<reference evidence="10" key="1">
    <citation type="submission" date="2019-07" db="EMBL/GenBank/DDBJ databases">
        <authorList>
            <person name="Jiang C.-K."/>
            <person name="Rao G.-Y."/>
        </authorList>
    </citation>
    <scope>NUCLEOTIDE SEQUENCE</scope>
    <source>
        <strain evidence="10">Chongqing</strain>
    </source>
</reference>
<keyword evidence="2" id="KW-0677">Repeat</keyword>
<dbReference type="InterPro" id="IPR001005">
    <property type="entry name" value="SANT/Myb"/>
</dbReference>
<proteinExistence type="evidence at transcript level"/>
<feature type="domain" description="HTH myb-type" evidence="9">
    <location>
        <begin position="86"/>
        <end position="140"/>
    </location>
</feature>
<comment type="subcellular location">
    <subcellularLocation>
        <location evidence="1">Nucleus</location>
    </subcellularLocation>
</comment>
<feature type="region of interest" description="Disordered" evidence="7">
    <location>
        <begin position="182"/>
        <end position="244"/>
    </location>
</feature>
<keyword evidence="3" id="KW-0805">Transcription regulation</keyword>
<dbReference type="EMBL" id="MN199018">
    <property type="protein sequence ID" value="QIN53294.1"/>
    <property type="molecule type" value="mRNA"/>
</dbReference>
<evidence type="ECO:0000259" key="8">
    <source>
        <dbReference type="PROSITE" id="PS50090"/>
    </source>
</evidence>
<name>A0A6G8MVB0_SELML</name>
<evidence type="ECO:0000256" key="2">
    <source>
        <dbReference type="ARBA" id="ARBA00022737"/>
    </source>
</evidence>
<feature type="region of interest" description="Disordered" evidence="7">
    <location>
        <begin position="148"/>
        <end position="170"/>
    </location>
</feature>
<evidence type="ECO:0000256" key="7">
    <source>
        <dbReference type="SAM" id="MobiDB-lite"/>
    </source>
</evidence>
<dbReference type="GO" id="GO:0005634">
    <property type="term" value="C:nucleus"/>
    <property type="evidence" value="ECO:0007669"/>
    <property type="project" value="UniProtKB-SubCell"/>
</dbReference>
<dbReference type="Pfam" id="PF00249">
    <property type="entry name" value="Myb_DNA-binding"/>
    <property type="match status" value="2"/>
</dbReference>
<feature type="compositionally biased region" description="Basic and acidic residues" evidence="7">
    <location>
        <begin position="229"/>
        <end position="243"/>
    </location>
</feature>
<evidence type="ECO:0000256" key="1">
    <source>
        <dbReference type="ARBA" id="ARBA00004123"/>
    </source>
</evidence>
<dbReference type="InterPro" id="IPR015495">
    <property type="entry name" value="Myb_TF_plants"/>
</dbReference>
<feature type="compositionally biased region" description="Low complexity" evidence="7">
    <location>
        <begin position="194"/>
        <end position="205"/>
    </location>
</feature>
<dbReference type="SMART" id="SM00717">
    <property type="entry name" value="SANT"/>
    <property type="match status" value="2"/>
</dbReference>
<dbReference type="PANTHER" id="PTHR47994:SF5">
    <property type="entry name" value="F14D16.11-RELATED"/>
    <property type="match status" value="1"/>
</dbReference>
<dbReference type="SUPFAM" id="SSF46689">
    <property type="entry name" value="Homeodomain-like"/>
    <property type="match status" value="1"/>
</dbReference>
<dbReference type="PROSITE" id="PS51294">
    <property type="entry name" value="HTH_MYB"/>
    <property type="match status" value="2"/>
</dbReference>
<evidence type="ECO:0000256" key="6">
    <source>
        <dbReference type="ARBA" id="ARBA00023242"/>
    </source>
</evidence>
<dbReference type="Gene3D" id="1.10.10.60">
    <property type="entry name" value="Homeodomain-like"/>
    <property type="match status" value="2"/>
</dbReference>
<dbReference type="FunFam" id="1.10.10.60:FF:000394">
    <property type="entry name" value="MYB transcription factor"/>
    <property type="match status" value="1"/>
</dbReference>
<dbReference type="CDD" id="cd00167">
    <property type="entry name" value="SANT"/>
    <property type="match status" value="2"/>
</dbReference>
<feature type="compositionally biased region" description="Basic and acidic residues" evidence="7">
    <location>
        <begin position="206"/>
        <end position="220"/>
    </location>
</feature>
<feature type="domain" description="HTH myb-type" evidence="9">
    <location>
        <begin position="34"/>
        <end position="85"/>
    </location>
</feature>
<dbReference type="GO" id="GO:0000976">
    <property type="term" value="F:transcription cis-regulatory region binding"/>
    <property type="evidence" value="ECO:0007669"/>
    <property type="project" value="UniProtKB-ARBA"/>
</dbReference>
<accession>A0A6G8MVB0</accession>
<feature type="domain" description="Myb-like" evidence="8">
    <location>
        <begin position="31"/>
        <end position="85"/>
    </location>
</feature>
<dbReference type="GO" id="GO:0051707">
    <property type="term" value="P:response to other organism"/>
    <property type="evidence" value="ECO:0007669"/>
    <property type="project" value="UniProtKB-ARBA"/>
</dbReference>
<evidence type="ECO:0000256" key="4">
    <source>
        <dbReference type="ARBA" id="ARBA00023125"/>
    </source>
</evidence>
<evidence type="ECO:0000256" key="3">
    <source>
        <dbReference type="ARBA" id="ARBA00023015"/>
    </source>
</evidence>